<gene>
    <name evidence="4" type="ORF">UFOPK3099_01408</name>
</gene>
<dbReference type="GO" id="GO:0016787">
    <property type="term" value="F:hydrolase activity"/>
    <property type="evidence" value="ECO:0007669"/>
    <property type="project" value="UniProtKB-KW"/>
</dbReference>
<dbReference type="PANTHER" id="PTHR46112">
    <property type="entry name" value="AMINOPEPTIDASE"/>
    <property type="match status" value="1"/>
</dbReference>
<keyword evidence="2" id="KW-0378">Hydrolase</keyword>
<dbReference type="InterPro" id="IPR050659">
    <property type="entry name" value="Peptidase_M24B"/>
</dbReference>
<dbReference type="Gene3D" id="3.90.230.10">
    <property type="entry name" value="Creatinase/methionine aminopeptidase superfamily"/>
    <property type="match status" value="1"/>
</dbReference>
<dbReference type="PANTHER" id="PTHR46112:SF3">
    <property type="entry name" value="AMINOPEPTIDASE YPDF"/>
    <property type="match status" value="1"/>
</dbReference>
<evidence type="ECO:0000313" key="4">
    <source>
        <dbReference type="EMBL" id="CAB4821446.1"/>
    </source>
</evidence>
<proteinExistence type="predicted"/>
<dbReference type="GO" id="GO:0046872">
    <property type="term" value="F:metal ion binding"/>
    <property type="evidence" value="ECO:0007669"/>
    <property type="project" value="UniProtKB-KW"/>
</dbReference>
<dbReference type="InterPro" id="IPR036005">
    <property type="entry name" value="Creatinase/aminopeptidase-like"/>
</dbReference>
<reference evidence="4" key="1">
    <citation type="submission" date="2020-05" db="EMBL/GenBank/DDBJ databases">
        <authorList>
            <person name="Chiriac C."/>
            <person name="Salcher M."/>
            <person name="Ghai R."/>
            <person name="Kavagutti S V."/>
        </authorList>
    </citation>
    <scope>NUCLEOTIDE SEQUENCE</scope>
</reference>
<evidence type="ECO:0000256" key="1">
    <source>
        <dbReference type="ARBA" id="ARBA00022723"/>
    </source>
</evidence>
<accession>A0A6J6ZNJ0</accession>
<organism evidence="4">
    <name type="scientific">freshwater metagenome</name>
    <dbReference type="NCBI Taxonomy" id="449393"/>
    <lineage>
        <taxon>unclassified sequences</taxon>
        <taxon>metagenomes</taxon>
        <taxon>ecological metagenomes</taxon>
    </lineage>
</organism>
<sequence length="143" mass="14840">MGGYHSDMTRTFVIGEPSSLQRELYELVLAAQVAGVAAVRPGVTGKEIDGVCRGIIADAGYGEWFTHGTGHGVGLLIHEDPYANATSEATLQVGNVVTVEPGVYREGFGGIRVEDLVVVTSAGCLVLTASPKDSPCPPSPPTT</sequence>
<name>A0A6J6ZNJ0_9ZZZZ</name>
<dbReference type="InterPro" id="IPR001131">
    <property type="entry name" value="Peptidase_M24B_aminopep-P_CS"/>
</dbReference>
<dbReference type="EMBL" id="CAFAAV010000100">
    <property type="protein sequence ID" value="CAB4821446.1"/>
    <property type="molecule type" value="Genomic_DNA"/>
</dbReference>
<evidence type="ECO:0000259" key="3">
    <source>
        <dbReference type="Pfam" id="PF00557"/>
    </source>
</evidence>
<protein>
    <submittedName>
        <fullName evidence="4">Unannotated protein</fullName>
    </submittedName>
</protein>
<dbReference type="AlphaFoldDB" id="A0A6J6ZNJ0"/>
<dbReference type="SUPFAM" id="SSF55920">
    <property type="entry name" value="Creatinase/aminopeptidase"/>
    <property type="match status" value="1"/>
</dbReference>
<evidence type="ECO:0000256" key="2">
    <source>
        <dbReference type="ARBA" id="ARBA00022801"/>
    </source>
</evidence>
<dbReference type="PROSITE" id="PS00491">
    <property type="entry name" value="PROLINE_PEPTIDASE"/>
    <property type="match status" value="1"/>
</dbReference>
<dbReference type="Pfam" id="PF00557">
    <property type="entry name" value="Peptidase_M24"/>
    <property type="match status" value="1"/>
</dbReference>
<keyword evidence="1" id="KW-0479">Metal-binding</keyword>
<dbReference type="InterPro" id="IPR000994">
    <property type="entry name" value="Pept_M24"/>
</dbReference>
<feature type="domain" description="Peptidase M24" evidence="3">
    <location>
        <begin position="3"/>
        <end position="120"/>
    </location>
</feature>